<feature type="region of interest" description="Disordered" evidence="1">
    <location>
        <begin position="109"/>
        <end position="143"/>
    </location>
</feature>
<feature type="region of interest" description="Disordered" evidence="1">
    <location>
        <begin position="1"/>
        <end position="37"/>
    </location>
</feature>
<dbReference type="EMBL" id="JAWRVE010000040">
    <property type="protein sequence ID" value="KAL1869643.1"/>
    <property type="molecule type" value="Genomic_DNA"/>
</dbReference>
<proteinExistence type="predicted"/>
<keyword evidence="3" id="KW-1185">Reference proteome</keyword>
<gene>
    <name evidence="2" type="ORF">Daus18300_005498</name>
</gene>
<sequence length="293" mass="33119">MSDHKQTPPPASASTRPTSPPPPPQQQQQQPAKAWTGQSLRTLPGSEANRSIYRGNINLQIEKTEVEKLLVELGIAMASFTLYWDTRSPPNCRHRGYCWVELTNREDAYKPQASRPSTEELDAARNPQPVERPDEPETDSDQRKARYVEACKKLFPIAYMMDQNQGIDITPGFGEENASHSRSYTPPDNIGPSWIQWNEFAAWRASGRSVDSFEVKELNWHDPGPLVFVTSSGEKVLELPIRPDDDPNKLQAGHRPMSLWRKMAEGSGKMTDALRQKLDEKEMSLPLPRDMGL</sequence>
<dbReference type="Proteomes" id="UP001583177">
    <property type="component" value="Unassembled WGS sequence"/>
</dbReference>
<feature type="compositionally biased region" description="Basic and acidic residues" evidence="1">
    <location>
        <begin position="131"/>
        <end position="143"/>
    </location>
</feature>
<protein>
    <submittedName>
        <fullName evidence="2">Uncharacterized protein</fullName>
    </submittedName>
</protein>
<dbReference type="InterPro" id="IPR035979">
    <property type="entry name" value="RBD_domain_sf"/>
</dbReference>
<dbReference type="InterPro" id="IPR012677">
    <property type="entry name" value="Nucleotide-bd_a/b_plait_sf"/>
</dbReference>
<reference evidence="2 3" key="1">
    <citation type="journal article" date="2024" name="IMA Fungus">
        <title>IMA Genome - F19 : A genome assembly and annotation guide to empower mycologists, including annotated draft genome sequences of Ceratocystis pirilliformis, Diaporthe australafricana, Fusarium ophioides, Paecilomyces lecythidis, and Sporothrix stenoceras.</title>
        <authorList>
            <person name="Aylward J."/>
            <person name="Wilson A.M."/>
            <person name="Visagie C.M."/>
            <person name="Spraker J."/>
            <person name="Barnes I."/>
            <person name="Buitendag C."/>
            <person name="Ceriani C."/>
            <person name="Del Mar Angel L."/>
            <person name="du Plessis D."/>
            <person name="Fuchs T."/>
            <person name="Gasser K."/>
            <person name="Kramer D."/>
            <person name="Li W."/>
            <person name="Munsamy K."/>
            <person name="Piso A."/>
            <person name="Price J.L."/>
            <person name="Sonnekus B."/>
            <person name="Thomas C."/>
            <person name="van der Nest A."/>
            <person name="van Dijk A."/>
            <person name="van Heerden A."/>
            <person name="van Vuuren N."/>
            <person name="Yilmaz N."/>
            <person name="Duong T.A."/>
            <person name="van der Merwe N.A."/>
            <person name="Wingfield M.J."/>
            <person name="Wingfield B.D."/>
        </authorList>
    </citation>
    <scope>NUCLEOTIDE SEQUENCE [LARGE SCALE GENOMIC DNA]</scope>
    <source>
        <strain evidence="2 3">CMW 18300</strain>
    </source>
</reference>
<evidence type="ECO:0000313" key="2">
    <source>
        <dbReference type="EMBL" id="KAL1869643.1"/>
    </source>
</evidence>
<name>A0ABR3X0Z5_9PEZI</name>
<evidence type="ECO:0000256" key="1">
    <source>
        <dbReference type="SAM" id="MobiDB-lite"/>
    </source>
</evidence>
<dbReference type="SUPFAM" id="SSF54928">
    <property type="entry name" value="RNA-binding domain, RBD"/>
    <property type="match status" value="1"/>
</dbReference>
<organism evidence="2 3">
    <name type="scientific">Diaporthe australafricana</name>
    <dbReference type="NCBI Taxonomy" id="127596"/>
    <lineage>
        <taxon>Eukaryota</taxon>
        <taxon>Fungi</taxon>
        <taxon>Dikarya</taxon>
        <taxon>Ascomycota</taxon>
        <taxon>Pezizomycotina</taxon>
        <taxon>Sordariomycetes</taxon>
        <taxon>Sordariomycetidae</taxon>
        <taxon>Diaporthales</taxon>
        <taxon>Diaporthaceae</taxon>
        <taxon>Diaporthe</taxon>
    </lineage>
</organism>
<accession>A0ABR3X0Z5</accession>
<dbReference type="Gene3D" id="3.30.70.330">
    <property type="match status" value="1"/>
</dbReference>
<comment type="caution">
    <text evidence="2">The sequence shown here is derived from an EMBL/GenBank/DDBJ whole genome shotgun (WGS) entry which is preliminary data.</text>
</comment>
<evidence type="ECO:0000313" key="3">
    <source>
        <dbReference type="Proteomes" id="UP001583177"/>
    </source>
</evidence>